<feature type="signal peptide" evidence="4">
    <location>
        <begin position="1"/>
        <end position="20"/>
    </location>
</feature>
<protein>
    <submittedName>
        <fullName evidence="5">ABC transporter substrate-binding protein</fullName>
    </submittedName>
</protein>
<dbReference type="SUPFAM" id="SSF53850">
    <property type="entry name" value="Periplasmic binding protein-like II"/>
    <property type="match status" value="1"/>
</dbReference>
<comment type="similarity">
    <text evidence="1">Belongs to the bacterial solute-binding protein 1 family.</text>
</comment>
<accession>A0A921KE11</accession>
<organism evidence="5 6">
    <name type="scientific">Sporosarcina psychrophila</name>
    <name type="common">Bacillus psychrophilus</name>
    <dbReference type="NCBI Taxonomy" id="1476"/>
    <lineage>
        <taxon>Bacteria</taxon>
        <taxon>Bacillati</taxon>
        <taxon>Bacillota</taxon>
        <taxon>Bacilli</taxon>
        <taxon>Bacillales</taxon>
        <taxon>Caryophanaceae</taxon>
        <taxon>Sporosarcina</taxon>
    </lineage>
</organism>
<proteinExistence type="inferred from homology"/>
<evidence type="ECO:0000313" key="5">
    <source>
        <dbReference type="EMBL" id="HJF32651.1"/>
    </source>
</evidence>
<keyword evidence="2" id="KW-0813">Transport</keyword>
<dbReference type="PROSITE" id="PS51257">
    <property type="entry name" value="PROKAR_LIPOPROTEIN"/>
    <property type="match status" value="1"/>
</dbReference>
<dbReference type="AlphaFoldDB" id="A0A921KE11"/>
<evidence type="ECO:0000313" key="6">
    <source>
        <dbReference type="Proteomes" id="UP000698173"/>
    </source>
</evidence>
<dbReference type="PANTHER" id="PTHR43649">
    <property type="entry name" value="ARABINOSE-BINDING PROTEIN-RELATED"/>
    <property type="match status" value="1"/>
</dbReference>
<dbReference type="PANTHER" id="PTHR43649:SF29">
    <property type="entry name" value="OSMOPROTECTIVE COMPOUNDS-BINDING PROTEIN GGTB"/>
    <property type="match status" value="1"/>
</dbReference>
<dbReference type="PROSITE" id="PS01037">
    <property type="entry name" value="SBP_BACTERIAL_1"/>
    <property type="match status" value="1"/>
</dbReference>
<reference evidence="5" key="2">
    <citation type="submission" date="2021-09" db="EMBL/GenBank/DDBJ databases">
        <authorList>
            <person name="Gilroy R."/>
        </authorList>
    </citation>
    <scope>NUCLEOTIDE SEQUENCE</scope>
    <source>
        <strain evidence="5">CHK171-7178</strain>
    </source>
</reference>
<dbReference type="EMBL" id="DYWT01000207">
    <property type="protein sequence ID" value="HJF32651.1"/>
    <property type="molecule type" value="Genomic_DNA"/>
</dbReference>
<feature type="chain" id="PRO_5039446003" evidence="4">
    <location>
        <begin position="21"/>
        <end position="425"/>
    </location>
</feature>
<keyword evidence="3 4" id="KW-0732">Signal</keyword>
<evidence type="ECO:0000256" key="1">
    <source>
        <dbReference type="ARBA" id="ARBA00008520"/>
    </source>
</evidence>
<dbReference type="InterPro" id="IPR050490">
    <property type="entry name" value="Bact_solute-bd_prot1"/>
</dbReference>
<dbReference type="Proteomes" id="UP000698173">
    <property type="component" value="Unassembled WGS sequence"/>
</dbReference>
<dbReference type="InterPro" id="IPR006061">
    <property type="entry name" value="SBP_1_CS"/>
</dbReference>
<evidence type="ECO:0000256" key="4">
    <source>
        <dbReference type="SAM" id="SignalP"/>
    </source>
</evidence>
<dbReference type="Pfam" id="PF01547">
    <property type="entry name" value="SBP_bac_1"/>
    <property type="match status" value="1"/>
</dbReference>
<gene>
    <name evidence="5" type="ORF">K8V56_12880</name>
</gene>
<reference evidence="5" key="1">
    <citation type="journal article" date="2021" name="PeerJ">
        <title>Extensive microbial diversity within the chicken gut microbiome revealed by metagenomics and culture.</title>
        <authorList>
            <person name="Gilroy R."/>
            <person name="Ravi A."/>
            <person name="Getino M."/>
            <person name="Pursley I."/>
            <person name="Horton D.L."/>
            <person name="Alikhan N.F."/>
            <person name="Baker D."/>
            <person name="Gharbi K."/>
            <person name="Hall N."/>
            <person name="Watson M."/>
            <person name="Adriaenssens E.M."/>
            <person name="Foster-Nyarko E."/>
            <person name="Jarju S."/>
            <person name="Secka A."/>
            <person name="Antonio M."/>
            <person name="Oren A."/>
            <person name="Chaudhuri R.R."/>
            <person name="La Ragione R."/>
            <person name="Hildebrand F."/>
            <person name="Pallen M.J."/>
        </authorList>
    </citation>
    <scope>NUCLEOTIDE SEQUENCE</scope>
    <source>
        <strain evidence="5">CHK171-7178</strain>
    </source>
</reference>
<comment type="caution">
    <text evidence="5">The sequence shown here is derived from an EMBL/GenBank/DDBJ whole genome shotgun (WGS) entry which is preliminary data.</text>
</comment>
<dbReference type="Gene3D" id="3.40.190.10">
    <property type="entry name" value="Periplasmic binding protein-like II"/>
    <property type="match status" value="2"/>
</dbReference>
<evidence type="ECO:0000256" key="3">
    <source>
        <dbReference type="ARBA" id="ARBA00022729"/>
    </source>
</evidence>
<evidence type="ECO:0000256" key="2">
    <source>
        <dbReference type="ARBA" id="ARBA00022448"/>
    </source>
</evidence>
<dbReference type="GO" id="GO:0055085">
    <property type="term" value="P:transmembrane transport"/>
    <property type="evidence" value="ECO:0007669"/>
    <property type="project" value="InterPro"/>
</dbReference>
<name>A0A921KE11_SPOPS</name>
<sequence>MKKTLILSFFLLITITILTACNSDEDSASDNGEEKVEINFFHRWPNEPRKSFYDEKIKEYTEANPNVKINVDSVLNDSYKEKIKVLISSDNLPDIFSAWSDSFAENLVSSDKIMSLNDVISGDEEWSSKIFESQFSGFTFDDTTYGVPFTVDGKAFFYNKEIFEKNNISAPKTYDEFIAVLDELQAAGYKEPIVEGLTNTWTISHYLGSIFQRILDPAVIANDYNQKTGEFTDEGYIKGLELFKELTSYMGDVSTAIDHEAARNMFGNGETPILYMQFAEIKKIEEVSDVNMGFFDFPTIQGGKGNPTALTGAPEGWMVSKSAPKETIDFLKFLTSEETAFDFTKKDGQLNAIQGAVTAENVNGTSLEAYDLIINASSTAPWFDNAVNINIADIFMRGGQELATGQTTPADILKEVQKEAKRLRK</sequence>
<dbReference type="InterPro" id="IPR006059">
    <property type="entry name" value="SBP"/>
</dbReference>